<evidence type="ECO:0000313" key="1">
    <source>
        <dbReference type="EMBL" id="KON31434.1"/>
    </source>
</evidence>
<sequence length="89" mass="10237">MSNEIEAVDMQLHMAVKELAVLQGEINCTLKELVKKAELLRENEEMGQDADYLLGMISVNFNELTQLFEQKKNLARKVEDLRQTETVLL</sequence>
<evidence type="ECO:0000313" key="2">
    <source>
        <dbReference type="Proteomes" id="UP000037237"/>
    </source>
</evidence>
<dbReference type="Proteomes" id="UP000037237">
    <property type="component" value="Unassembled WGS sequence"/>
</dbReference>
<accession>A0A0M0BSL5</accession>
<dbReference type="AlphaFoldDB" id="A0A0M0BSL5"/>
<reference evidence="1 2" key="1">
    <citation type="submission" date="2015-06" db="EMBL/GenBank/DDBJ databases">
        <title>New insights into the roles of widespread benthic archaea in carbon and nitrogen cycling.</title>
        <authorList>
            <person name="Lazar C.S."/>
            <person name="Baker B.J."/>
            <person name="Seitz K.W."/>
            <person name="Hyde A.S."/>
            <person name="Dick G.J."/>
            <person name="Hinrichs K.-U."/>
            <person name="Teske A.P."/>
        </authorList>
    </citation>
    <scope>NUCLEOTIDE SEQUENCE [LARGE SCALE GENOMIC DNA]</scope>
    <source>
        <strain evidence="1">SG8-32-1</strain>
    </source>
</reference>
<name>A0A0M0BSL5_9ARCH</name>
<gene>
    <name evidence="1" type="ORF">AC477_04155</name>
</gene>
<proteinExistence type="predicted"/>
<comment type="caution">
    <text evidence="1">The sequence shown here is derived from an EMBL/GenBank/DDBJ whole genome shotgun (WGS) entry which is preliminary data.</text>
</comment>
<organism evidence="1 2">
    <name type="scientific">miscellaneous Crenarchaeota group-1 archaeon SG8-32-1</name>
    <dbReference type="NCBI Taxonomy" id="1685124"/>
    <lineage>
        <taxon>Archaea</taxon>
        <taxon>Candidatus Bathyarchaeota</taxon>
        <taxon>MCG-1</taxon>
    </lineage>
</organism>
<dbReference type="EMBL" id="LFWU01000099">
    <property type="protein sequence ID" value="KON31434.1"/>
    <property type="molecule type" value="Genomic_DNA"/>
</dbReference>
<protein>
    <submittedName>
        <fullName evidence="1">Uncharacterized protein</fullName>
    </submittedName>
</protein>